<dbReference type="PANTHER" id="PTHR13340:SF2">
    <property type="entry name" value="GATA ZINC FINGER DOMAIN-CONTAINING PROTEIN 1"/>
    <property type="match status" value="1"/>
</dbReference>
<dbReference type="EMBL" id="OU892279">
    <property type="protein sequence ID" value="CAG9766381.1"/>
    <property type="molecule type" value="Genomic_DNA"/>
</dbReference>
<evidence type="ECO:0000256" key="3">
    <source>
        <dbReference type="ARBA" id="ARBA00022771"/>
    </source>
</evidence>
<evidence type="ECO:0000256" key="4">
    <source>
        <dbReference type="ARBA" id="ARBA00022833"/>
    </source>
</evidence>
<keyword evidence="5" id="KW-0539">Nucleus</keyword>
<dbReference type="GO" id="GO:0008270">
    <property type="term" value="F:zinc ion binding"/>
    <property type="evidence" value="ECO:0007669"/>
    <property type="project" value="UniProtKB-KW"/>
</dbReference>
<evidence type="ECO:0000256" key="5">
    <source>
        <dbReference type="ARBA" id="ARBA00023242"/>
    </source>
</evidence>
<accession>A0A9N9MMX4</accession>
<evidence type="ECO:0000256" key="2">
    <source>
        <dbReference type="ARBA" id="ARBA00022723"/>
    </source>
</evidence>
<organism evidence="7 8">
    <name type="scientific">Ceutorhynchus assimilis</name>
    <name type="common">cabbage seed weevil</name>
    <dbReference type="NCBI Taxonomy" id="467358"/>
    <lineage>
        <taxon>Eukaryota</taxon>
        <taxon>Metazoa</taxon>
        <taxon>Ecdysozoa</taxon>
        <taxon>Arthropoda</taxon>
        <taxon>Hexapoda</taxon>
        <taxon>Insecta</taxon>
        <taxon>Pterygota</taxon>
        <taxon>Neoptera</taxon>
        <taxon>Endopterygota</taxon>
        <taxon>Coleoptera</taxon>
        <taxon>Polyphaga</taxon>
        <taxon>Cucujiformia</taxon>
        <taxon>Curculionidae</taxon>
        <taxon>Ceutorhynchinae</taxon>
        <taxon>Ceutorhynchus</taxon>
    </lineage>
</organism>
<dbReference type="PANTHER" id="PTHR13340">
    <property type="entry name" value="GATA ZINC FINGER DOMAIN-CONTAINING"/>
    <property type="match status" value="1"/>
</dbReference>
<keyword evidence="2" id="KW-0479">Metal-binding</keyword>
<name>A0A9N9MMX4_9CUCU</name>
<dbReference type="GO" id="GO:0005634">
    <property type="term" value="C:nucleus"/>
    <property type="evidence" value="ECO:0007669"/>
    <property type="project" value="UniProtKB-SubCell"/>
</dbReference>
<feature type="region of interest" description="Disordered" evidence="6">
    <location>
        <begin position="1"/>
        <end position="69"/>
    </location>
</feature>
<comment type="subcellular location">
    <subcellularLocation>
        <location evidence="1">Nucleus</location>
    </subcellularLocation>
</comment>
<proteinExistence type="predicted"/>
<feature type="compositionally biased region" description="Acidic residues" evidence="6">
    <location>
        <begin position="33"/>
        <end position="62"/>
    </location>
</feature>
<keyword evidence="8" id="KW-1185">Reference proteome</keyword>
<evidence type="ECO:0000256" key="6">
    <source>
        <dbReference type="SAM" id="MobiDB-lite"/>
    </source>
</evidence>
<dbReference type="Proteomes" id="UP001152799">
    <property type="component" value="Chromosome 3"/>
</dbReference>
<dbReference type="OrthoDB" id="9994231at2759"/>
<dbReference type="AlphaFoldDB" id="A0A9N9MMX4"/>
<evidence type="ECO:0000313" key="8">
    <source>
        <dbReference type="Proteomes" id="UP001152799"/>
    </source>
</evidence>
<evidence type="ECO:0000256" key="1">
    <source>
        <dbReference type="ARBA" id="ARBA00004123"/>
    </source>
</evidence>
<gene>
    <name evidence="7" type="ORF">CEUTPL_LOCUS6966</name>
</gene>
<dbReference type="GO" id="GO:0006325">
    <property type="term" value="P:chromatin organization"/>
    <property type="evidence" value="ECO:0007669"/>
    <property type="project" value="TreeGrafter"/>
</dbReference>
<evidence type="ECO:0000313" key="7">
    <source>
        <dbReference type="EMBL" id="CAG9766381.1"/>
    </source>
</evidence>
<keyword evidence="4" id="KW-0862">Zinc</keyword>
<evidence type="ECO:0008006" key="9">
    <source>
        <dbReference type="Google" id="ProtNLM"/>
    </source>
</evidence>
<protein>
    <recommendedName>
        <fullName evidence="9">GATA zinc finger domain-containing protein 1</fullName>
    </recommendedName>
</protein>
<dbReference type="InterPro" id="IPR039050">
    <property type="entry name" value="GATAD1"/>
</dbReference>
<reference evidence="7" key="1">
    <citation type="submission" date="2022-01" db="EMBL/GenBank/DDBJ databases">
        <authorList>
            <person name="King R."/>
        </authorList>
    </citation>
    <scope>NUCLEOTIDE SEQUENCE</scope>
</reference>
<keyword evidence="3" id="KW-0863">Zinc-finger</keyword>
<sequence>MSPEIPTVYLMFDTTDPPQRSEAQNSANIFQQESDETTEDETSEDEEPEVKDSEASTDEDEAPPAKKKAKLVKWCKKQSKPQQYLVKKRGMMPPLYPRIHSTFLVYKGTLYRVGDVVALMDIISEDIYYAQITNLLIDEYQERLAIIQWLFPTTASPNPNEGFDASTYYLGPRESTPRSVSQMQFVMHKPIGYFKANLALISDPLPRKRSSHSRRG</sequence>
<feature type="compositionally biased region" description="Polar residues" evidence="6">
    <location>
        <begin position="16"/>
        <end position="32"/>
    </location>
</feature>